<dbReference type="InterPro" id="IPR028098">
    <property type="entry name" value="Glyco_trans_4-like_N"/>
</dbReference>
<dbReference type="Pfam" id="PF13692">
    <property type="entry name" value="Glyco_trans_1_4"/>
    <property type="match status" value="1"/>
</dbReference>
<dbReference type="Gene3D" id="3.40.50.2000">
    <property type="entry name" value="Glycogen Phosphorylase B"/>
    <property type="match status" value="2"/>
</dbReference>
<dbReference type="Proteomes" id="UP000664167">
    <property type="component" value="Unassembled WGS sequence"/>
</dbReference>
<dbReference type="PANTHER" id="PTHR45947">
    <property type="entry name" value="SULFOQUINOVOSYL TRANSFERASE SQD2"/>
    <property type="match status" value="1"/>
</dbReference>
<keyword evidence="2" id="KW-0808">Transferase</keyword>
<gene>
    <name evidence="4" type="ORF">J0695_21885</name>
</gene>
<name>A0A939F9H3_9ACTN</name>
<dbReference type="RefSeq" id="WP_206963822.1">
    <property type="nucleotide sequence ID" value="NZ_BAAAJJ010000001.1"/>
</dbReference>
<feature type="domain" description="Glycosyltransferase subfamily 4-like N-terminal" evidence="3">
    <location>
        <begin position="28"/>
        <end position="187"/>
    </location>
</feature>
<dbReference type="InterPro" id="IPR050194">
    <property type="entry name" value="Glycosyltransferase_grp1"/>
</dbReference>
<dbReference type="PANTHER" id="PTHR45947:SF3">
    <property type="entry name" value="SULFOQUINOVOSYL TRANSFERASE SQD2"/>
    <property type="match status" value="1"/>
</dbReference>
<evidence type="ECO:0000256" key="2">
    <source>
        <dbReference type="ARBA" id="ARBA00022679"/>
    </source>
</evidence>
<comment type="caution">
    <text evidence="4">The sequence shown here is derived from an EMBL/GenBank/DDBJ whole genome shotgun (WGS) entry which is preliminary data.</text>
</comment>
<protein>
    <submittedName>
        <fullName evidence="4">Glycosyltransferase</fullName>
    </submittedName>
</protein>
<evidence type="ECO:0000313" key="5">
    <source>
        <dbReference type="Proteomes" id="UP000664167"/>
    </source>
</evidence>
<evidence type="ECO:0000313" key="4">
    <source>
        <dbReference type="EMBL" id="MBO0514423.1"/>
    </source>
</evidence>
<evidence type="ECO:0000259" key="3">
    <source>
        <dbReference type="Pfam" id="PF13439"/>
    </source>
</evidence>
<dbReference type="EMBL" id="JAFLRJ010000207">
    <property type="protein sequence ID" value="MBO0514423.1"/>
    <property type="molecule type" value="Genomic_DNA"/>
</dbReference>
<dbReference type="GO" id="GO:1901137">
    <property type="term" value="P:carbohydrate derivative biosynthetic process"/>
    <property type="evidence" value="ECO:0007669"/>
    <property type="project" value="UniProtKB-ARBA"/>
</dbReference>
<dbReference type="SUPFAM" id="SSF53756">
    <property type="entry name" value="UDP-Glycosyltransferase/glycogen phosphorylase"/>
    <property type="match status" value="1"/>
</dbReference>
<dbReference type="AlphaFoldDB" id="A0A939F9H3"/>
<evidence type="ECO:0000256" key="1">
    <source>
        <dbReference type="ARBA" id="ARBA00022676"/>
    </source>
</evidence>
<keyword evidence="5" id="KW-1185">Reference proteome</keyword>
<proteinExistence type="predicted"/>
<sequence length="397" mass="42755">MERGSVCPQRSLDATGLSVLHVVQPGEGGVARVVLDLVTAQVEQGFTVSLACPAGTPLAESAAGLGCELLDWQSTRSPVRHVVRESRHLAELIARVRPDVVHAHSAKAGLVARVVLRGRIPTVFQPHAWSFEAVDSRTSALALRWERWAARWTTRVVCVSEAERLRGQQAGVRTRFSVVQNGVDPARFTFDTDPHAARRALPALAAGRSNESPVVVCVGRLCMQKGQDTLLQAWDSVVARFPDARLALVGDGPTGDELRRIAPPSVTFAGAVPDTAPWYRAADLVVLPSRWEGIAVAPLEAMATGRAVVVTDVDGSRESLPPAHHPLSLVPPDDPAALASAVIRLLDQAELRTSLGRQGRQHVLSHFTVQRVGAAIADVYREVAVGRHHKFREPVSP</sequence>
<organism evidence="4 5">
    <name type="scientific">Streptomyces beijiangensis</name>
    <dbReference type="NCBI Taxonomy" id="163361"/>
    <lineage>
        <taxon>Bacteria</taxon>
        <taxon>Bacillati</taxon>
        <taxon>Actinomycetota</taxon>
        <taxon>Actinomycetes</taxon>
        <taxon>Kitasatosporales</taxon>
        <taxon>Streptomycetaceae</taxon>
        <taxon>Streptomyces</taxon>
    </lineage>
</organism>
<dbReference type="GO" id="GO:0016758">
    <property type="term" value="F:hexosyltransferase activity"/>
    <property type="evidence" value="ECO:0007669"/>
    <property type="project" value="TreeGrafter"/>
</dbReference>
<accession>A0A939F9H3</accession>
<reference evidence="4" key="1">
    <citation type="submission" date="2021-03" db="EMBL/GenBank/DDBJ databases">
        <title>Streptomyces poriferae sp. nov., a novel marine sponge-derived Actinobacteria species with anti-MRSA activity.</title>
        <authorList>
            <person name="Sandoval-Powers M."/>
            <person name="Kralova S."/>
            <person name="Nguyen G.-S."/>
            <person name="Fawwal D."/>
            <person name="Degnes K."/>
            <person name="Klinkenberg G."/>
            <person name="Sletta H."/>
            <person name="Wentzel A."/>
            <person name="Liles M.R."/>
        </authorList>
    </citation>
    <scope>NUCLEOTIDE SEQUENCE</scope>
    <source>
        <strain evidence="4">DSM 41794</strain>
    </source>
</reference>
<keyword evidence="1" id="KW-0328">Glycosyltransferase</keyword>
<dbReference type="Pfam" id="PF13439">
    <property type="entry name" value="Glyco_transf_4"/>
    <property type="match status" value="1"/>
</dbReference>